<dbReference type="InParanoid" id="K5WM37"/>
<protein>
    <submittedName>
        <fullName evidence="2">Uncharacterized protein</fullName>
    </submittedName>
</protein>
<dbReference type="AlphaFoldDB" id="K5WM37"/>
<feature type="compositionally biased region" description="Low complexity" evidence="1">
    <location>
        <begin position="53"/>
        <end position="83"/>
    </location>
</feature>
<proteinExistence type="predicted"/>
<keyword evidence="3" id="KW-1185">Reference proteome</keyword>
<dbReference type="EMBL" id="JH930477">
    <property type="protein sequence ID" value="EKM51327.1"/>
    <property type="molecule type" value="Genomic_DNA"/>
</dbReference>
<name>K5WM37_PHACS</name>
<dbReference type="KEGG" id="pco:PHACADRAFT_200150"/>
<accession>K5WM37</accession>
<dbReference type="RefSeq" id="XP_007400471.1">
    <property type="nucleotide sequence ID" value="XM_007400409.1"/>
</dbReference>
<feature type="compositionally biased region" description="Low complexity" evidence="1">
    <location>
        <begin position="96"/>
        <end position="117"/>
    </location>
</feature>
<dbReference type="STRING" id="650164.K5WM37"/>
<evidence type="ECO:0000313" key="3">
    <source>
        <dbReference type="Proteomes" id="UP000008370"/>
    </source>
</evidence>
<sequence length="356" mass="36154">MHGPILPHSVTDFALPGFCPKEAPPAPLVINATAANGLELDTMAPAAGSVLTAGPSSAAGPSFDASSGSSSSPAASPAPATSSLPTCTTHAAAGLTSTRTTHTARTAPSATPARTTPGVTPTHTAPGAKSARAPSAPTGPAPAPMPAAPAAIPTFSMDPPVTGENHKAGLNGFSATVYWPAVPHRFIQMLRDTPPTAPFVSSRPPPSSSSQPTTSLPWPTSPPPFAPPSSPHSPSSRPVPSSWPPPPSTCPASSAQDVLYGFDMFGHSCRCPLPTAEHLASRSWAPSVSNLGTFGPSSLLLNPVPLQDVSTLPPSTILAPSPSSLSPSWVFVGKPQVDIWVYAVIRGIRPGIYNDQ</sequence>
<dbReference type="Proteomes" id="UP000008370">
    <property type="component" value="Unassembled WGS sequence"/>
</dbReference>
<feature type="compositionally biased region" description="Pro residues" evidence="1">
    <location>
        <begin position="137"/>
        <end position="147"/>
    </location>
</feature>
<feature type="region of interest" description="Disordered" evidence="1">
    <location>
        <begin position="53"/>
        <end position="163"/>
    </location>
</feature>
<feature type="compositionally biased region" description="Low complexity" evidence="1">
    <location>
        <begin position="198"/>
        <end position="218"/>
    </location>
</feature>
<organism evidence="2 3">
    <name type="scientific">Phanerochaete carnosa (strain HHB-10118-sp)</name>
    <name type="common">White-rot fungus</name>
    <name type="synonym">Peniophora carnosa</name>
    <dbReference type="NCBI Taxonomy" id="650164"/>
    <lineage>
        <taxon>Eukaryota</taxon>
        <taxon>Fungi</taxon>
        <taxon>Dikarya</taxon>
        <taxon>Basidiomycota</taxon>
        <taxon>Agaricomycotina</taxon>
        <taxon>Agaricomycetes</taxon>
        <taxon>Polyporales</taxon>
        <taxon>Phanerochaetaceae</taxon>
        <taxon>Phanerochaete</taxon>
    </lineage>
</organism>
<evidence type="ECO:0000313" key="2">
    <source>
        <dbReference type="EMBL" id="EKM51327.1"/>
    </source>
</evidence>
<feature type="compositionally biased region" description="Pro residues" evidence="1">
    <location>
        <begin position="219"/>
        <end position="231"/>
    </location>
</feature>
<gene>
    <name evidence="2" type="ORF">PHACADRAFT_200150</name>
</gene>
<reference evidence="2 3" key="1">
    <citation type="journal article" date="2012" name="BMC Genomics">
        <title>Comparative genomics of the white-rot fungi, Phanerochaete carnosa and P. chrysosporium, to elucidate the genetic basis of the distinct wood types they colonize.</title>
        <authorList>
            <person name="Suzuki H."/>
            <person name="MacDonald J."/>
            <person name="Syed K."/>
            <person name="Salamov A."/>
            <person name="Hori C."/>
            <person name="Aerts A."/>
            <person name="Henrissat B."/>
            <person name="Wiebenga A."/>
            <person name="vanKuyk P.A."/>
            <person name="Barry K."/>
            <person name="Lindquist E."/>
            <person name="LaButti K."/>
            <person name="Lapidus A."/>
            <person name="Lucas S."/>
            <person name="Coutinho P."/>
            <person name="Gong Y."/>
            <person name="Samejima M."/>
            <person name="Mahadevan R."/>
            <person name="Abou-Zaid M."/>
            <person name="de Vries R.P."/>
            <person name="Igarashi K."/>
            <person name="Yadav J.S."/>
            <person name="Grigoriev I.V."/>
            <person name="Master E.R."/>
        </authorList>
    </citation>
    <scope>NUCLEOTIDE SEQUENCE [LARGE SCALE GENOMIC DNA]</scope>
    <source>
        <strain evidence="2 3">HHB-10118-sp</strain>
    </source>
</reference>
<dbReference type="HOGENOM" id="CLU_049066_0_0_1"/>
<dbReference type="GeneID" id="18911481"/>
<feature type="region of interest" description="Disordered" evidence="1">
    <location>
        <begin position="193"/>
        <end position="250"/>
    </location>
</feature>
<evidence type="ECO:0000256" key="1">
    <source>
        <dbReference type="SAM" id="MobiDB-lite"/>
    </source>
</evidence>